<protein>
    <submittedName>
        <fullName evidence="1">Uncharacterized protein</fullName>
    </submittedName>
</protein>
<dbReference type="Proteomes" id="UP000219897">
    <property type="component" value="Unassembled WGS sequence"/>
</dbReference>
<comment type="caution">
    <text evidence="1">The sequence shown here is derived from an EMBL/GenBank/DDBJ whole genome shotgun (WGS) entry which is preliminary data.</text>
</comment>
<proteinExistence type="predicted"/>
<evidence type="ECO:0000313" key="2">
    <source>
        <dbReference type="Proteomes" id="UP000219897"/>
    </source>
</evidence>
<accession>A0ABD6S9I9</accession>
<dbReference type="EMBL" id="NTYF01000023">
    <property type="protein sequence ID" value="PER55615.1"/>
    <property type="molecule type" value="Genomic_DNA"/>
</dbReference>
<organism evidence="1 2">
    <name type="scientific">Bacillus thuringiensis</name>
    <dbReference type="NCBI Taxonomy" id="1428"/>
    <lineage>
        <taxon>Bacteria</taxon>
        <taxon>Bacillati</taxon>
        <taxon>Bacillota</taxon>
        <taxon>Bacilli</taxon>
        <taxon>Bacillales</taxon>
        <taxon>Bacillaceae</taxon>
        <taxon>Bacillus</taxon>
        <taxon>Bacillus cereus group</taxon>
    </lineage>
</organism>
<evidence type="ECO:0000313" key="1">
    <source>
        <dbReference type="EMBL" id="PER55615.1"/>
    </source>
</evidence>
<reference evidence="1 2" key="1">
    <citation type="submission" date="2017-09" db="EMBL/GenBank/DDBJ databases">
        <title>Large-scale bioinformatics analysis of Bacillus genomes uncovers conserved roles of natural products in bacterial physiology.</title>
        <authorList>
            <consortium name="Agbiome Team Llc"/>
            <person name="Bleich R.M."/>
            <person name="Kirk G.J."/>
            <person name="Santa Maria K.C."/>
            <person name="Allen S.E."/>
            <person name="Farag S."/>
            <person name="Shank E.A."/>
            <person name="Bowers A."/>
        </authorList>
    </citation>
    <scope>NUCLEOTIDE SEQUENCE [LARGE SCALE GENOMIC DNA]</scope>
    <source>
        <strain evidence="1 2">AFS005140</strain>
    </source>
</reference>
<dbReference type="AlphaFoldDB" id="A0ABD6S9I9"/>
<gene>
    <name evidence="1" type="ORF">CN495_07625</name>
</gene>
<sequence length="67" mass="7675">MGEICVVEHRCERMQEVNGELPNYDKVEIKKDAELGIWEVVGQMGNERMEFPADFCPFCAKPLADID</sequence>
<name>A0ABD6S9I9_BACTU</name>